<feature type="region of interest" description="Disordered" evidence="1">
    <location>
        <begin position="1"/>
        <end position="20"/>
    </location>
</feature>
<dbReference type="PANTHER" id="PTHR39463:SF1">
    <property type="entry name" value="MEDUSA"/>
    <property type="match status" value="1"/>
</dbReference>
<name>A0A0D0A783_9AGAM</name>
<reference evidence="3 4" key="1">
    <citation type="submission" date="2014-04" db="EMBL/GenBank/DDBJ databases">
        <authorList>
            <consortium name="DOE Joint Genome Institute"/>
            <person name="Kuo A."/>
            <person name="Kohler A."/>
            <person name="Costa M.D."/>
            <person name="Nagy L.G."/>
            <person name="Floudas D."/>
            <person name="Copeland A."/>
            <person name="Barry K.W."/>
            <person name="Cichocki N."/>
            <person name="Veneault-Fourrey C."/>
            <person name="LaButti K."/>
            <person name="Lindquist E.A."/>
            <person name="Lipzen A."/>
            <person name="Lundell T."/>
            <person name="Morin E."/>
            <person name="Murat C."/>
            <person name="Sun H."/>
            <person name="Tunlid A."/>
            <person name="Henrissat B."/>
            <person name="Grigoriev I.V."/>
            <person name="Hibbett D.S."/>
            <person name="Martin F."/>
            <person name="Nordberg H.P."/>
            <person name="Cantor M.N."/>
            <person name="Hua S.X."/>
        </authorList>
    </citation>
    <scope>NUCLEOTIDE SEQUENCE [LARGE SCALE GENOMIC DNA]</scope>
    <source>
        <strain evidence="3 4">441</strain>
    </source>
</reference>
<evidence type="ECO:0000313" key="4">
    <source>
        <dbReference type="Proteomes" id="UP000054018"/>
    </source>
</evidence>
<gene>
    <name evidence="3" type="ORF">PISMIDRAFT_21900</name>
</gene>
<feature type="compositionally biased region" description="Basic and acidic residues" evidence="1">
    <location>
        <begin position="11"/>
        <end position="20"/>
    </location>
</feature>
<protein>
    <submittedName>
        <fullName evidence="3">Unplaced genomic scaffold scaffold_10, whole genome shotgun sequence</fullName>
    </submittedName>
</protein>
<feature type="compositionally biased region" description="Polar residues" evidence="1">
    <location>
        <begin position="232"/>
        <end position="241"/>
    </location>
</feature>
<feature type="compositionally biased region" description="Polar residues" evidence="1">
    <location>
        <begin position="422"/>
        <end position="431"/>
    </location>
</feature>
<dbReference type="GO" id="GO:0005634">
    <property type="term" value="C:nucleus"/>
    <property type="evidence" value="ECO:0007669"/>
    <property type="project" value="TreeGrafter"/>
</dbReference>
<keyword evidence="4" id="KW-1185">Reference proteome</keyword>
<proteinExistence type="predicted"/>
<reference evidence="4" key="2">
    <citation type="submission" date="2015-01" db="EMBL/GenBank/DDBJ databases">
        <title>Evolutionary Origins and Diversification of the Mycorrhizal Mutualists.</title>
        <authorList>
            <consortium name="DOE Joint Genome Institute"/>
            <consortium name="Mycorrhizal Genomics Consortium"/>
            <person name="Kohler A."/>
            <person name="Kuo A."/>
            <person name="Nagy L.G."/>
            <person name="Floudas D."/>
            <person name="Copeland A."/>
            <person name="Barry K.W."/>
            <person name="Cichocki N."/>
            <person name="Veneault-Fourrey C."/>
            <person name="LaButti K."/>
            <person name="Lindquist E.A."/>
            <person name="Lipzen A."/>
            <person name="Lundell T."/>
            <person name="Morin E."/>
            <person name="Murat C."/>
            <person name="Riley R."/>
            <person name="Ohm R."/>
            <person name="Sun H."/>
            <person name="Tunlid A."/>
            <person name="Henrissat B."/>
            <person name="Grigoriev I.V."/>
            <person name="Hibbett D.S."/>
            <person name="Martin F."/>
        </authorList>
    </citation>
    <scope>NUCLEOTIDE SEQUENCE [LARGE SCALE GENOMIC DNA]</scope>
    <source>
        <strain evidence="4">441</strain>
    </source>
</reference>
<dbReference type="PANTHER" id="PTHR39463">
    <property type="entry name" value="MEDUSA"/>
    <property type="match status" value="1"/>
</dbReference>
<dbReference type="EMBL" id="KN833694">
    <property type="protein sequence ID" value="KIK27928.1"/>
    <property type="molecule type" value="Genomic_DNA"/>
</dbReference>
<dbReference type="Pfam" id="PF23305">
    <property type="entry name" value="DUF7082"/>
    <property type="match status" value="1"/>
</dbReference>
<evidence type="ECO:0000256" key="1">
    <source>
        <dbReference type="SAM" id="MobiDB-lite"/>
    </source>
</evidence>
<feature type="domain" description="DUF7082" evidence="2">
    <location>
        <begin position="242"/>
        <end position="395"/>
    </location>
</feature>
<accession>A0A0D0A783</accession>
<feature type="region of interest" description="Disordered" evidence="1">
    <location>
        <begin position="405"/>
        <end position="442"/>
    </location>
</feature>
<dbReference type="STRING" id="765257.A0A0D0A783"/>
<evidence type="ECO:0000259" key="2">
    <source>
        <dbReference type="Pfam" id="PF23305"/>
    </source>
</evidence>
<feature type="region of interest" description="Disordered" evidence="1">
    <location>
        <begin position="552"/>
        <end position="571"/>
    </location>
</feature>
<sequence length="687" mass="75631">MSAATLSVGDAAHRGTPHDDGHYHADGSIFDQFMRSAHSPAGGNLSVLSYSPAHGIAGTRLRVTFTCKTGIGLDVRIRLVVGSLRVTTNVDESNPPGSGCWLLDASVPSFAKARWHSPTVPLTIEAVDKDNHVLDWARFGAFTYEDAVLEESLARQEQSRPGYDLSSGSPPPPSSLRLVTGVDRPSKRKSPYSVPPTPISDSDYTPARSKPRPSQFVNQPPNLPGLRRARQGSEQNEHNSQNAVLDILTPLESLCYNWDESELQAGRRLVRFRRVQDLNSLLVSAEPISQAEYDPNDIVVSCIYREQTNTFCVTSVDIIHLLQRLVDAEFEVDEKNRIRRNLEGLRPTTVSKSRPGFETFFQRIMDFPDPKPRKIEKDLKVFDWKLLPQALEKIISKYSMYTFPPSTSPGGREDGNGLPASLRQNAAPGSSQDEHFEYLPSYNDRGSLTSATSTCHNAHLEMSQFAQLSPLAQLSPFPKEESSDSDPARVHNNNLFPVQEGPLSLVYMDPVELASNLDGDMAYDIHTSSDDICNDGASGESSLRIEPAHDWGIAPHQHSHDGDEMLGFSGPESSVFQPETMQAQRHGHAYSNGQGHAQTSALVPADGHVNSYSCPDSELLSLTRQYGYSTSQDSIDLYSPIRYSANVYDSYELQPREYSMDAHNGMSNHGISMSKVNAAALAGQVAF</sequence>
<feature type="region of interest" description="Disordered" evidence="1">
    <location>
        <begin position="153"/>
        <end position="241"/>
    </location>
</feature>
<dbReference type="InterPro" id="IPR055509">
    <property type="entry name" value="DUF7082"/>
</dbReference>
<dbReference type="Proteomes" id="UP000054018">
    <property type="component" value="Unassembled WGS sequence"/>
</dbReference>
<organism evidence="3 4">
    <name type="scientific">Pisolithus microcarpus 441</name>
    <dbReference type="NCBI Taxonomy" id="765257"/>
    <lineage>
        <taxon>Eukaryota</taxon>
        <taxon>Fungi</taxon>
        <taxon>Dikarya</taxon>
        <taxon>Basidiomycota</taxon>
        <taxon>Agaricomycotina</taxon>
        <taxon>Agaricomycetes</taxon>
        <taxon>Agaricomycetidae</taxon>
        <taxon>Boletales</taxon>
        <taxon>Sclerodermatineae</taxon>
        <taxon>Pisolithaceae</taxon>
        <taxon>Pisolithus</taxon>
    </lineage>
</organism>
<dbReference type="HOGENOM" id="CLU_447716_0_0_1"/>
<evidence type="ECO:0000313" key="3">
    <source>
        <dbReference type="EMBL" id="KIK27928.1"/>
    </source>
</evidence>
<dbReference type="AlphaFoldDB" id="A0A0D0A783"/>
<dbReference type="OrthoDB" id="1751210at2759"/>